<dbReference type="AlphaFoldDB" id="A0A081B6Z5"/>
<evidence type="ECO:0000256" key="2">
    <source>
        <dbReference type="ARBA" id="ARBA00022517"/>
    </source>
</evidence>
<dbReference type="InterPro" id="IPR028989">
    <property type="entry name" value="RimP_N"/>
</dbReference>
<gene>
    <name evidence="3" type="primary">rimP</name>
    <name evidence="6" type="ORF">M2A_0312</name>
</gene>
<dbReference type="GO" id="GO:0000028">
    <property type="term" value="P:ribosomal small subunit assembly"/>
    <property type="evidence" value="ECO:0007669"/>
    <property type="project" value="TreeGrafter"/>
</dbReference>
<comment type="function">
    <text evidence="3">Required for maturation of 30S ribosomal subunits.</text>
</comment>
<dbReference type="SUPFAM" id="SSF75420">
    <property type="entry name" value="YhbC-like, N-terminal domain"/>
    <property type="match status" value="1"/>
</dbReference>
<dbReference type="CDD" id="cd01734">
    <property type="entry name" value="YlxS_C"/>
    <property type="match status" value="1"/>
</dbReference>
<evidence type="ECO:0000256" key="1">
    <source>
        <dbReference type="ARBA" id="ARBA00022490"/>
    </source>
</evidence>
<dbReference type="NCBIfam" id="NF000932">
    <property type="entry name" value="PRK00092.2-5"/>
    <property type="match status" value="1"/>
</dbReference>
<dbReference type="Pfam" id="PF17384">
    <property type="entry name" value="DUF150_C"/>
    <property type="match status" value="1"/>
</dbReference>
<comment type="similarity">
    <text evidence="3">Belongs to the RimP family.</text>
</comment>
<keyword evidence="1 3" id="KW-0963">Cytoplasm</keyword>
<dbReference type="PANTHER" id="PTHR33867">
    <property type="entry name" value="RIBOSOME MATURATION FACTOR RIMP"/>
    <property type="match status" value="1"/>
</dbReference>
<dbReference type="Proteomes" id="UP000028702">
    <property type="component" value="Unassembled WGS sequence"/>
</dbReference>
<dbReference type="SUPFAM" id="SSF74942">
    <property type="entry name" value="YhbC-like, C-terminal domain"/>
    <property type="match status" value="1"/>
</dbReference>
<dbReference type="eggNOG" id="COG0779">
    <property type="taxonomic scope" value="Bacteria"/>
</dbReference>
<dbReference type="InterPro" id="IPR028998">
    <property type="entry name" value="RimP_C"/>
</dbReference>
<comment type="subcellular location">
    <subcellularLocation>
        <location evidence="3">Cytoplasm</location>
    </subcellularLocation>
</comment>
<sequence>MNGAETPVQSHMIATGALERRIAGLIAPLAADMGYELVRVHLSGANGRTLQIMAERPDGTMKVEDCEELSHAVSALIDVEDPLDGTFHLEVSSPGIGRPLTRPKDFETWAGFEAKIELSEPLAERKRFRGLLQGFEEGEVLLEMDVEGYDEPQVIGLPFAQMREAKLVMTDALIEESLKRRPHG</sequence>
<dbReference type="InterPro" id="IPR035956">
    <property type="entry name" value="RimP_N_sf"/>
</dbReference>
<feature type="domain" description="Ribosome maturation factor RimP N-terminal" evidence="4">
    <location>
        <begin position="25"/>
        <end position="96"/>
    </location>
</feature>
<dbReference type="Pfam" id="PF02576">
    <property type="entry name" value="RimP_N"/>
    <property type="match status" value="1"/>
</dbReference>
<accession>A0A081B6Z5</accession>
<evidence type="ECO:0000313" key="7">
    <source>
        <dbReference type="Proteomes" id="UP000028702"/>
    </source>
</evidence>
<evidence type="ECO:0000256" key="3">
    <source>
        <dbReference type="HAMAP-Rule" id="MF_01077"/>
    </source>
</evidence>
<dbReference type="Gene3D" id="3.30.300.70">
    <property type="entry name" value="RimP-like superfamily, N-terminal"/>
    <property type="match status" value="1"/>
</dbReference>
<proteinExistence type="inferred from homology"/>
<organism evidence="6 7">
    <name type="scientific">Tepidicaulis marinus</name>
    <dbReference type="NCBI Taxonomy" id="1333998"/>
    <lineage>
        <taxon>Bacteria</taxon>
        <taxon>Pseudomonadati</taxon>
        <taxon>Pseudomonadota</taxon>
        <taxon>Alphaproteobacteria</taxon>
        <taxon>Hyphomicrobiales</taxon>
        <taxon>Parvibaculaceae</taxon>
        <taxon>Tepidicaulis</taxon>
    </lineage>
</organism>
<dbReference type="InterPro" id="IPR003728">
    <property type="entry name" value="Ribosome_maturation_RimP"/>
</dbReference>
<keyword evidence="7" id="KW-1185">Reference proteome</keyword>
<dbReference type="HAMAP" id="MF_01077">
    <property type="entry name" value="RimP"/>
    <property type="match status" value="1"/>
</dbReference>
<dbReference type="InterPro" id="IPR036847">
    <property type="entry name" value="RimP_C_sf"/>
</dbReference>
<feature type="domain" description="Ribosome maturation factor RimP C-terminal" evidence="5">
    <location>
        <begin position="100"/>
        <end position="170"/>
    </location>
</feature>
<evidence type="ECO:0000259" key="4">
    <source>
        <dbReference type="Pfam" id="PF02576"/>
    </source>
</evidence>
<evidence type="ECO:0000313" key="6">
    <source>
        <dbReference type="EMBL" id="GAK43813.1"/>
    </source>
</evidence>
<name>A0A081B6Z5_9HYPH</name>
<dbReference type="PANTHER" id="PTHR33867:SF1">
    <property type="entry name" value="RIBOSOME MATURATION FACTOR RIMP"/>
    <property type="match status" value="1"/>
</dbReference>
<comment type="caution">
    <text evidence="6">The sequence shown here is derived from an EMBL/GenBank/DDBJ whole genome shotgun (WGS) entry which is preliminary data.</text>
</comment>
<keyword evidence="2 3" id="KW-0690">Ribosome biogenesis</keyword>
<reference evidence="6 7" key="1">
    <citation type="submission" date="2014-07" db="EMBL/GenBank/DDBJ databases">
        <title>Tepidicaulis marinum gen. nov., sp. nov., a novel marine bacterium denitrifying nitrate to nitrous oxide strictly under microaerobic conditions.</title>
        <authorList>
            <person name="Takeuchi M."/>
            <person name="Yamagishi T."/>
            <person name="Kamagata Y."/>
            <person name="Oshima K."/>
            <person name="Hattori M."/>
            <person name="Katayama T."/>
            <person name="Hanada S."/>
            <person name="Tamaki H."/>
            <person name="Marumo K."/>
            <person name="Maeda H."/>
            <person name="Nedachi M."/>
            <person name="Iwasaki W."/>
            <person name="Suwa Y."/>
            <person name="Sakata S."/>
        </authorList>
    </citation>
    <scope>NUCLEOTIDE SEQUENCE [LARGE SCALE GENOMIC DNA]</scope>
    <source>
        <strain evidence="6 7">MA2</strain>
    </source>
</reference>
<dbReference type="GO" id="GO:0005829">
    <property type="term" value="C:cytosol"/>
    <property type="evidence" value="ECO:0007669"/>
    <property type="project" value="TreeGrafter"/>
</dbReference>
<dbReference type="STRING" id="1333998.M2A_0312"/>
<evidence type="ECO:0000259" key="5">
    <source>
        <dbReference type="Pfam" id="PF17384"/>
    </source>
</evidence>
<dbReference type="EMBL" id="BBIO01000001">
    <property type="protein sequence ID" value="GAK43813.1"/>
    <property type="molecule type" value="Genomic_DNA"/>
</dbReference>
<dbReference type="GO" id="GO:0006412">
    <property type="term" value="P:translation"/>
    <property type="evidence" value="ECO:0007669"/>
    <property type="project" value="TreeGrafter"/>
</dbReference>
<dbReference type="Gene3D" id="2.30.30.180">
    <property type="entry name" value="Ribosome maturation factor RimP, C-terminal domain"/>
    <property type="match status" value="1"/>
</dbReference>
<protein>
    <recommendedName>
        <fullName evidence="3">Ribosome maturation factor RimP</fullName>
    </recommendedName>
</protein>